<evidence type="ECO:0000256" key="1">
    <source>
        <dbReference type="ARBA" id="ARBA00001968"/>
    </source>
</evidence>
<dbReference type="PANTHER" id="PTHR23080">
    <property type="entry name" value="THAP DOMAIN PROTEIN"/>
    <property type="match status" value="1"/>
</dbReference>
<keyword evidence="2" id="KW-0479">Metal-binding</keyword>
<keyword evidence="7" id="KW-1185">Reference proteome</keyword>
<name>A0AAD9VB96_ACRCE</name>
<keyword evidence="3" id="KW-0175">Coiled coil</keyword>
<evidence type="ECO:0000259" key="5">
    <source>
        <dbReference type="Pfam" id="PF13359"/>
    </source>
</evidence>
<proteinExistence type="predicted"/>
<evidence type="ECO:0000256" key="4">
    <source>
        <dbReference type="SAM" id="MobiDB-lite"/>
    </source>
</evidence>
<protein>
    <recommendedName>
        <fullName evidence="5">DDE Tnp4 domain-containing protein</fullName>
    </recommendedName>
</protein>
<dbReference type="PANTHER" id="PTHR23080:SF133">
    <property type="entry name" value="SI:CH211-262I1.5-RELATED"/>
    <property type="match status" value="1"/>
</dbReference>
<dbReference type="Pfam" id="PF13359">
    <property type="entry name" value="DDE_Tnp_4"/>
    <property type="match status" value="1"/>
</dbReference>
<evidence type="ECO:0000256" key="3">
    <source>
        <dbReference type="SAM" id="Coils"/>
    </source>
</evidence>
<gene>
    <name evidence="6" type="ORF">P5673_008007</name>
</gene>
<feature type="region of interest" description="Disordered" evidence="4">
    <location>
        <begin position="68"/>
        <end position="87"/>
    </location>
</feature>
<sequence length="336" mass="38074">MKKESSLRLLMEQEREDIRKSFNGRAYVVAGGVPRRFAWSVPSPLKRHPLPPKKKLFIMTSTSSQAELSTPTAYNSKSNQNTKPNDTDLEFNVQKKIEDMEQGLLKLRQENNDLKKKLDGAEKQHEVILARLFSLERFTSDADISFYTGLPNYATFLALLNFFNPGEDGENIRPRSTLKDVAEDFYDADSEEEENLLQKPSDVERTCRYCTSQLYTGSISDCKIVLRSGILSQSFDDGDSVMADKGFQIQDILPLGVNLNIPPFLGSDVQMSAEDVMRTQQIASLWIHVERAINKIKNFRIWNGVVPPSLFSVVNQMWTVCAFLCNTQDPLISSIT</sequence>
<dbReference type="EMBL" id="JARQWQ010000013">
    <property type="protein sequence ID" value="KAK2568081.1"/>
    <property type="molecule type" value="Genomic_DNA"/>
</dbReference>
<dbReference type="GO" id="GO:0046872">
    <property type="term" value="F:metal ion binding"/>
    <property type="evidence" value="ECO:0007669"/>
    <property type="project" value="UniProtKB-KW"/>
</dbReference>
<reference evidence="6" key="1">
    <citation type="journal article" date="2023" name="G3 (Bethesda)">
        <title>Whole genome assembly and annotation of the endangered Caribbean coral Acropora cervicornis.</title>
        <authorList>
            <person name="Selwyn J.D."/>
            <person name="Vollmer S.V."/>
        </authorList>
    </citation>
    <scope>NUCLEOTIDE SEQUENCE</scope>
    <source>
        <strain evidence="6">K2</strain>
    </source>
</reference>
<dbReference type="AlphaFoldDB" id="A0AAD9VB96"/>
<feature type="coiled-coil region" evidence="3">
    <location>
        <begin position="97"/>
        <end position="131"/>
    </location>
</feature>
<comment type="cofactor">
    <cofactor evidence="1">
        <name>a divalent metal cation</name>
        <dbReference type="ChEBI" id="CHEBI:60240"/>
    </cofactor>
</comment>
<reference evidence="6" key="2">
    <citation type="journal article" date="2023" name="Science">
        <title>Genomic signatures of disease resistance in endangered staghorn corals.</title>
        <authorList>
            <person name="Vollmer S.V."/>
            <person name="Selwyn J.D."/>
            <person name="Despard B.A."/>
            <person name="Roesel C.L."/>
        </authorList>
    </citation>
    <scope>NUCLEOTIDE SEQUENCE</scope>
    <source>
        <strain evidence="6">K2</strain>
    </source>
</reference>
<dbReference type="InterPro" id="IPR027806">
    <property type="entry name" value="HARBI1_dom"/>
</dbReference>
<feature type="domain" description="DDE Tnp4" evidence="5">
    <location>
        <begin position="210"/>
        <end position="326"/>
    </location>
</feature>
<evidence type="ECO:0000313" key="6">
    <source>
        <dbReference type="EMBL" id="KAK2568081.1"/>
    </source>
</evidence>
<organism evidence="6 7">
    <name type="scientific">Acropora cervicornis</name>
    <name type="common">Staghorn coral</name>
    <dbReference type="NCBI Taxonomy" id="6130"/>
    <lineage>
        <taxon>Eukaryota</taxon>
        <taxon>Metazoa</taxon>
        <taxon>Cnidaria</taxon>
        <taxon>Anthozoa</taxon>
        <taxon>Hexacorallia</taxon>
        <taxon>Scleractinia</taxon>
        <taxon>Astrocoeniina</taxon>
        <taxon>Acroporidae</taxon>
        <taxon>Acropora</taxon>
    </lineage>
</organism>
<comment type="caution">
    <text evidence="6">The sequence shown here is derived from an EMBL/GenBank/DDBJ whole genome shotgun (WGS) entry which is preliminary data.</text>
</comment>
<dbReference type="Proteomes" id="UP001249851">
    <property type="component" value="Unassembled WGS sequence"/>
</dbReference>
<evidence type="ECO:0000256" key="2">
    <source>
        <dbReference type="ARBA" id="ARBA00022723"/>
    </source>
</evidence>
<accession>A0AAD9VB96</accession>
<feature type="compositionally biased region" description="Polar residues" evidence="4">
    <location>
        <begin position="68"/>
        <end position="84"/>
    </location>
</feature>
<evidence type="ECO:0000313" key="7">
    <source>
        <dbReference type="Proteomes" id="UP001249851"/>
    </source>
</evidence>